<dbReference type="GO" id="GO:0006635">
    <property type="term" value="P:fatty acid beta-oxidation"/>
    <property type="evidence" value="ECO:0007669"/>
    <property type="project" value="TreeGrafter"/>
</dbReference>
<comment type="pathway">
    <text evidence="2">Lipid metabolism.</text>
</comment>
<dbReference type="InterPro" id="IPR023213">
    <property type="entry name" value="CAT-like_dom_sf"/>
</dbReference>
<comment type="function">
    <text evidence="11">Involved in the intramitochondrial synthesis of acylcarnitines from accumulated acyl-CoA metabolites. Reconverts acylcarnitines back into the respective acyl-CoA esters that can then undergo beta-oxidation, an essential step for the mitochondrial uptake of long-chain fatty acids and their subsequent beta-oxidation in the mitochondrion. Active with medium (C8-C12) and long-chain (C14-C18) acyl-CoA esters.</text>
</comment>
<proteinExistence type="inferred from homology"/>
<evidence type="ECO:0000256" key="15">
    <source>
        <dbReference type="ARBA" id="ARBA00047819"/>
    </source>
</evidence>
<evidence type="ECO:0000256" key="21">
    <source>
        <dbReference type="ARBA" id="ARBA00049150"/>
    </source>
</evidence>
<evidence type="ECO:0000256" key="6">
    <source>
        <dbReference type="ARBA" id="ARBA00022946"/>
    </source>
</evidence>
<evidence type="ECO:0000256" key="5">
    <source>
        <dbReference type="ARBA" id="ARBA00022792"/>
    </source>
</evidence>
<reference evidence="24" key="1">
    <citation type="submission" date="2018-12" db="EMBL/GenBank/DDBJ databases">
        <authorList>
            <person name="Yazar S."/>
        </authorList>
    </citation>
    <scope>NUCLEOTIDE SEQUENCE [LARGE SCALE GENOMIC DNA]</scope>
</reference>
<reference evidence="23" key="3">
    <citation type="submission" date="2025-09" db="UniProtKB">
        <authorList>
            <consortium name="Ensembl"/>
        </authorList>
    </citation>
    <scope>IDENTIFICATION</scope>
</reference>
<evidence type="ECO:0000256" key="1">
    <source>
        <dbReference type="ARBA" id="ARBA00004443"/>
    </source>
</evidence>
<dbReference type="Ensembl" id="ENSVURT00010027724.1">
    <property type="protein sequence ID" value="ENSVURP00010024354.1"/>
    <property type="gene ID" value="ENSVURG00010018640.1"/>
</dbReference>
<comment type="catalytic activity">
    <reaction evidence="19">
        <text>tetradecanoyl-CoA + (R)-carnitine = O-tetradecanoyl-(R)-carnitine + CoA</text>
        <dbReference type="Rhea" id="RHEA:44832"/>
        <dbReference type="ChEBI" id="CHEBI:16347"/>
        <dbReference type="ChEBI" id="CHEBI:57287"/>
        <dbReference type="ChEBI" id="CHEBI:57385"/>
        <dbReference type="ChEBI" id="CHEBI:84634"/>
    </reaction>
</comment>
<keyword evidence="5" id="KW-0472">Membrane</keyword>
<dbReference type="GO" id="GO:0004095">
    <property type="term" value="F:carnitine O-palmitoyltransferase activity"/>
    <property type="evidence" value="ECO:0007669"/>
    <property type="project" value="UniProtKB-EC"/>
</dbReference>
<evidence type="ECO:0000256" key="4">
    <source>
        <dbReference type="ARBA" id="ARBA00013243"/>
    </source>
</evidence>
<evidence type="ECO:0000256" key="17">
    <source>
        <dbReference type="ARBA" id="ARBA00048758"/>
    </source>
</evidence>
<keyword evidence="8" id="KW-0496">Mitochondrion</keyword>
<comment type="subcellular location">
    <subcellularLocation>
        <location evidence="1">Mitochondrion inner membrane</location>
        <topology evidence="1">Peripheral membrane protein</topology>
        <orientation evidence="1">Matrix side</orientation>
    </subcellularLocation>
</comment>
<dbReference type="EC" id="2.3.1.21" evidence="4"/>
<name>A0A4X2LHB3_VOMUR</name>
<comment type="catalytic activity">
    <reaction evidence="13">
        <text>decanoyl-CoA + (R)-carnitine = O-decanoyl-(R)-carnitine + CoA</text>
        <dbReference type="Rhea" id="RHEA:44828"/>
        <dbReference type="ChEBI" id="CHEBI:16347"/>
        <dbReference type="ChEBI" id="CHEBI:28717"/>
        <dbReference type="ChEBI" id="CHEBI:57287"/>
        <dbReference type="ChEBI" id="CHEBI:61430"/>
    </reaction>
</comment>
<comment type="catalytic activity">
    <reaction evidence="20">
        <text>(R)-carnitine + octadecanoyl-CoA = O-octadecanoyl-(R)-carnitine + CoA</text>
        <dbReference type="Rhea" id="RHEA:44840"/>
        <dbReference type="ChEBI" id="CHEBI:16347"/>
        <dbReference type="ChEBI" id="CHEBI:57287"/>
        <dbReference type="ChEBI" id="CHEBI:57394"/>
        <dbReference type="ChEBI" id="CHEBI:84644"/>
    </reaction>
</comment>
<reference evidence="23" key="2">
    <citation type="submission" date="2025-08" db="UniProtKB">
        <authorList>
            <consortium name="Ensembl"/>
        </authorList>
    </citation>
    <scope>IDENTIFICATION</scope>
</reference>
<comment type="catalytic activity">
    <reaction evidence="12">
        <text>(5Z)-tetradecenoyl-CoA + (R)-carnitine = O-(5Z)-tetradecenoyl-(R)-carnitine + CoA</text>
        <dbReference type="Rhea" id="RHEA:44852"/>
        <dbReference type="ChEBI" id="CHEBI:16347"/>
        <dbReference type="ChEBI" id="CHEBI:57287"/>
        <dbReference type="ChEBI" id="CHEBI:84649"/>
        <dbReference type="ChEBI" id="CHEBI:84650"/>
    </reaction>
</comment>
<dbReference type="Proteomes" id="UP000314987">
    <property type="component" value="Unassembled WGS sequence"/>
</dbReference>
<dbReference type="SUPFAM" id="SSF52777">
    <property type="entry name" value="CoA-dependent acyltransferases"/>
    <property type="match status" value="2"/>
</dbReference>
<organism evidence="23 24">
    <name type="scientific">Vombatus ursinus</name>
    <name type="common">Common wombat</name>
    <dbReference type="NCBI Taxonomy" id="29139"/>
    <lineage>
        <taxon>Eukaryota</taxon>
        <taxon>Metazoa</taxon>
        <taxon>Chordata</taxon>
        <taxon>Craniata</taxon>
        <taxon>Vertebrata</taxon>
        <taxon>Euteleostomi</taxon>
        <taxon>Mammalia</taxon>
        <taxon>Metatheria</taxon>
        <taxon>Diprotodontia</taxon>
        <taxon>Vombatidae</taxon>
        <taxon>Vombatus</taxon>
    </lineage>
</organism>
<feature type="domain" description="Choline/carnitine acyltransferase" evidence="22">
    <location>
        <begin position="118"/>
        <end position="210"/>
    </location>
</feature>
<keyword evidence="24" id="KW-1185">Reference proteome</keyword>
<evidence type="ECO:0000256" key="11">
    <source>
        <dbReference type="ARBA" id="ARBA00046213"/>
    </source>
</evidence>
<comment type="catalytic activity">
    <reaction evidence="17">
        <text>(9Z)-tetradecenoyl-CoA + (R)-carnitine = O-(9Z)-tetradecenoyl-(R)-carnitine + CoA</text>
        <dbReference type="Rhea" id="RHEA:44848"/>
        <dbReference type="ChEBI" id="CHEBI:16347"/>
        <dbReference type="ChEBI" id="CHEBI:57287"/>
        <dbReference type="ChEBI" id="CHEBI:65060"/>
        <dbReference type="ChEBI" id="CHEBI:84647"/>
    </reaction>
</comment>
<accession>A0A4X2LHB3</accession>
<sequence length="230" mass="25897">MAHWRGQWDIEVATFSRQWPRRGLGLGKDTGAGPNILMGKTACVHADLNLPFLFPFRLPIPDLTDSVRRYLNAQKPILDDDQFRKTELLSHSFKYGIGKDLHEELVALDELHQDTSYISGQGFDRHLFALRFLAAAKRGPVIPDFFQDPAYIYLNENVLWTNTLSSPLVANIAFAPMVPDGIAVGYLVHQDYLKFTVSSHCGRNVGEFNQGVTKCLENIFGILEGRPIHS</sequence>
<keyword evidence="5" id="KW-0999">Mitochondrion inner membrane</keyword>
<dbReference type="PANTHER" id="PTHR22589:SF51">
    <property type="entry name" value="CARNITINE O-PALMITOYLTRANSFERASE 2, MITOCHONDRIAL"/>
    <property type="match status" value="1"/>
</dbReference>
<dbReference type="InterPro" id="IPR039551">
    <property type="entry name" value="Cho/carn_acyl_trans"/>
</dbReference>
<evidence type="ECO:0000256" key="20">
    <source>
        <dbReference type="ARBA" id="ARBA00049066"/>
    </source>
</evidence>
<dbReference type="PANTHER" id="PTHR22589">
    <property type="entry name" value="CARNITINE O-ACYLTRANSFERASE"/>
    <property type="match status" value="1"/>
</dbReference>
<evidence type="ECO:0000256" key="12">
    <source>
        <dbReference type="ARBA" id="ARBA00047431"/>
    </source>
</evidence>
<evidence type="ECO:0000256" key="14">
    <source>
        <dbReference type="ARBA" id="ARBA00047809"/>
    </source>
</evidence>
<dbReference type="AlphaFoldDB" id="A0A4X2LHB3"/>
<evidence type="ECO:0000256" key="19">
    <source>
        <dbReference type="ARBA" id="ARBA00048991"/>
    </source>
</evidence>
<evidence type="ECO:0000256" key="2">
    <source>
        <dbReference type="ARBA" id="ARBA00005189"/>
    </source>
</evidence>
<evidence type="ECO:0000256" key="9">
    <source>
        <dbReference type="ARBA" id="ARBA00040346"/>
    </source>
</evidence>
<evidence type="ECO:0000256" key="16">
    <source>
        <dbReference type="ARBA" id="ARBA00048565"/>
    </source>
</evidence>
<comment type="catalytic activity">
    <reaction evidence="14">
        <text>octanoyl-CoA + (R)-carnitine = O-octanoyl-(R)-carnitine + CoA</text>
        <dbReference type="Rhea" id="RHEA:17177"/>
        <dbReference type="ChEBI" id="CHEBI:16347"/>
        <dbReference type="ChEBI" id="CHEBI:18102"/>
        <dbReference type="ChEBI" id="CHEBI:57287"/>
        <dbReference type="ChEBI" id="CHEBI:57386"/>
    </reaction>
</comment>
<keyword evidence="6" id="KW-0809">Transit peptide</keyword>
<dbReference type="Pfam" id="PF00755">
    <property type="entry name" value="Carn_acyltransf"/>
    <property type="match status" value="1"/>
</dbReference>
<evidence type="ECO:0000313" key="23">
    <source>
        <dbReference type="Ensembl" id="ENSVURP00010024354.1"/>
    </source>
</evidence>
<protein>
    <recommendedName>
        <fullName evidence="9">Carnitine O-palmitoyltransferase 2, mitochondrial</fullName>
        <ecNumber evidence="4">2.3.1.21</ecNumber>
    </recommendedName>
    <alternativeName>
        <fullName evidence="10">Carnitine palmitoyltransferase II</fullName>
    </alternativeName>
</protein>
<evidence type="ECO:0000313" key="24">
    <source>
        <dbReference type="Proteomes" id="UP000314987"/>
    </source>
</evidence>
<evidence type="ECO:0000259" key="22">
    <source>
        <dbReference type="Pfam" id="PF00755"/>
    </source>
</evidence>
<evidence type="ECO:0000256" key="7">
    <source>
        <dbReference type="ARBA" id="ARBA00022990"/>
    </source>
</evidence>
<dbReference type="InterPro" id="IPR000542">
    <property type="entry name" value="Carn_acyl_trans"/>
</dbReference>
<comment type="similarity">
    <text evidence="3">Belongs to the carnitine/choline acetyltransferase family.</text>
</comment>
<dbReference type="GeneTree" id="ENSGT01150000286999"/>
<evidence type="ECO:0000256" key="10">
    <source>
        <dbReference type="ARBA" id="ARBA00042919"/>
    </source>
</evidence>
<evidence type="ECO:0000256" key="18">
    <source>
        <dbReference type="ARBA" id="ARBA00048764"/>
    </source>
</evidence>
<evidence type="ECO:0000256" key="3">
    <source>
        <dbReference type="ARBA" id="ARBA00005232"/>
    </source>
</evidence>
<keyword evidence="7" id="KW-0007">Acetylation</keyword>
<dbReference type="GO" id="GO:0005743">
    <property type="term" value="C:mitochondrial inner membrane"/>
    <property type="evidence" value="ECO:0007669"/>
    <property type="project" value="UniProtKB-SubCell"/>
</dbReference>
<dbReference type="Gene3D" id="3.30.559.10">
    <property type="entry name" value="Chloramphenicol acetyltransferase-like domain"/>
    <property type="match status" value="2"/>
</dbReference>
<comment type="catalytic activity">
    <reaction evidence="16">
        <text>(R)-carnitine + (9Z)-octadecenoyl-CoA = O-(9Z)-octadecenoyl-(R)-carnitine + CoA</text>
        <dbReference type="Rhea" id="RHEA:44856"/>
        <dbReference type="ChEBI" id="CHEBI:16347"/>
        <dbReference type="ChEBI" id="CHEBI:57287"/>
        <dbReference type="ChEBI" id="CHEBI:57387"/>
        <dbReference type="ChEBI" id="CHEBI:84651"/>
    </reaction>
</comment>
<comment type="catalytic activity">
    <reaction evidence="18">
        <text>eicosanoyl-CoA + (R)-carnitine = O-eicosanoyl-(R)-carnitine + CoA</text>
        <dbReference type="Rhea" id="RHEA:44844"/>
        <dbReference type="ChEBI" id="CHEBI:16347"/>
        <dbReference type="ChEBI" id="CHEBI:57287"/>
        <dbReference type="ChEBI" id="CHEBI:57380"/>
        <dbReference type="ChEBI" id="CHEBI:84645"/>
    </reaction>
</comment>
<evidence type="ECO:0000256" key="8">
    <source>
        <dbReference type="ARBA" id="ARBA00023128"/>
    </source>
</evidence>
<comment type="catalytic activity">
    <reaction evidence="21">
        <text>(R)-carnitine + hexadecanoyl-CoA = O-hexadecanoyl-(R)-carnitine + CoA</text>
        <dbReference type="Rhea" id="RHEA:12661"/>
        <dbReference type="ChEBI" id="CHEBI:16347"/>
        <dbReference type="ChEBI" id="CHEBI:17490"/>
        <dbReference type="ChEBI" id="CHEBI:57287"/>
        <dbReference type="ChEBI" id="CHEBI:57379"/>
        <dbReference type="EC" id="2.3.1.21"/>
    </reaction>
    <physiologicalReaction direction="right-to-left" evidence="21">
        <dbReference type="Rhea" id="RHEA:12663"/>
    </physiologicalReaction>
</comment>
<comment type="catalytic activity">
    <reaction evidence="15">
        <text>dodecanoyl-CoA + (R)-carnitine = O-dodecanoyl-R-carnitine + CoA</text>
        <dbReference type="Rhea" id="RHEA:40279"/>
        <dbReference type="ChEBI" id="CHEBI:16347"/>
        <dbReference type="ChEBI" id="CHEBI:57287"/>
        <dbReference type="ChEBI" id="CHEBI:57375"/>
        <dbReference type="ChEBI" id="CHEBI:77086"/>
    </reaction>
</comment>
<evidence type="ECO:0000256" key="13">
    <source>
        <dbReference type="ARBA" id="ARBA00047449"/>
    </source>
</evidence>